<keyword evidence="3" id="KW-0238">DNA-binding</keyword>
<evidence type="ECO:0000256" key="4">
    <source>
        <dbReference type="ARBA" id="ARBA00023163"/>
    </source>
</evidence>
<feature type="domain" description="Sugar-binding" evidence="5">
    <location>
        <begin position="65"/>
        <end position="312"/>
    </location>
</feature>
<evidence type="ECO:0000313" key="6">
    <source>
        <dbReference type="EMBL" id="KEP27943.1"/>
    </source>
</evidence>
<keyword evidence="4" id="KW-0804">Transcription</keyword>
<dbReference type="Pfam" id="PF04198">
    <property type="entry name" value="Sugar-bind"/>
    <property type="match status" value="1"/>
</dbReference>
<dbReference type="Gene3D" id="3.40.50.1360">
    <property type="match status" value="1"/>
</dbReference>
<evidence type="ECO:0000313" key="7">
    <source>
        <dbReference type="Proteomes" id="UP000028091"/>
    </source>
</evidence>
<name>A0A081LFB7_9BACI</name>
<dbReference type="InterPro" id="IPR037171">
    <property type="entry name" value="NagB/RpiA_transferase-like"/>
</dbReference>
<dbReference type="SUPFAM" id="SSF100950">
    <property type="entry name" value="NagB/RpiA/CoA transferase-like"/>
    <property type="match status" value="1"/>
</dbReference>
<evidence type="ECO:0000259" key="5">
    <source>
        <dbReference type="Pfam" id="PF04198"/>
    </source>
</evidence>
<sequence length="312" mass="34136">MTFHDERRLLIKVAHMYYEEGATQSKIAEAVGVSRSLISKYLAKAREAGIVEIIIHDEVNQQYGSLERKIERKYGLREVVCVESLSQETTKSRIGAAAAGFLLKVMKDGQVIGFSSGTTLHEMAKALTSVQHYPSVTFVPLVGGVGNEDVDIHANYIIARCTEALKSKCEFLHVPVMLDTKEAKEVLIRQPSIKKVIELGESSNIAVVGIGGVPQHSTMVKSYMTSGEEDILQAKDVAGDICYNFIDHKGEVYPHPWNDRVMGISPQKLKEIPLVIGVAGGEEKIEAIRAALAGGLIHVLITDERTGDALLK</sequence>
<protein>
    <submittedName>
        <fullName evidence="6">Transcriptional regulator</fullName>
    </submittedName>
</protein>
<proteinExistence type="inferred from homology"/>
<dbReference type="PANTHER" id="PTHR34294">
    <property type="entry name" value="TRANSCRIPTIONAL REGULATOR-RELATED"/>
    <property type="match status" value="1"/>
</dbReference>
<comment type="caution">
    <text evidence="6">The sequence shown here is derived from an EMBL/GenBank/DDBJ whole genome shotgun (WGS) entry which is preliminary data.</text>
</comment>
<dbReference type="InterPro" id="IPR007324">
    <property type="entry name" value="Sugar-bd_dom_put"/>
</dbReference>
<dbReference type="Pfam" id="PF13412">
    <property type="entry name" value="HTH_24"/>
    <property type="match status" value="1"/>
</dbReference>
<gene>
    <name evidence="6" type="ORF">BA70_07665</name>
</gene>
<dbReference type="Gene3D" id="1.10.10.60">
    <property type="entry name" value="Homeodomain-like"/>
    <property type="match status" value="1"/>
</dbReference>
<dbReference type="PANTHER" id="PTHR34294:SF1">
    <property type="entry name" value="TRANSCRIPTIONAL REGULATOR LSRR"/>
    <property type="match status" value="1"/>
</dbReference>
<reference evidence="6 7" key="1">
    <citation type="submission" date="2012-09" db="EMBL/GenBank/DDBJ databases">
        <title>Genome Sequence of Bacillus sp. DW5-4.</title>
        <authorList>
            <person name="Lai Q."/>
            <person name="Liu Y."/>
            <person name="Shao Z."/>
        </authorList>
    </citation>
    <scope>NUCLEOTIDE SEQUENCE [LARGE SCALE GENOMIC DNA]</scope>
    <source>
        <strain evidence="6 7">DW5-4</strain>
    </source>
</reference>
<dbReference type="InterPro" id="IPR011991">
    <property type="entry name" value="ArsR-like_HTH"/>
</dbReference>
<dbReference type="OrthoDB" id="58802at2"/>
<organism evidence="6 7">
    <name type="scientific">Bacillus zhangzhouensis</name>
    <dbReference type="NCBI Taxonomy" id="1178540"/>
    <lineage>
        <taxon>Bacteria</taxon>
        <taxon>Bacillati</taxon>
        <taxon>Bacillota</taxon>
        <taxon>Bacilli</taxon>
        <taxon>Bacillales</taxon>
        <taxon>Bacillaceae</taxon>
        <taxon>Bacillus</taxon>
    </lineage>
</organism>
<dbReference type="AlphaFoldDB" id="A0A081LFB7"/>
<dbReference type="GO" id="GO:0003677">
    <property type="term" value="F:DNA binding"/>
    <property type="evidence" value="ECO:0007669"/>
    <property type="project" value="UniProtKB-KW"/>
</dbReference>
<dbReference type="EMBL" id="JOTP01000002">
    <property type="protein sequence ID" value="KEP27943.1"/>
    <property type="molecule type" value="Genomic_DNA"/>
</dbReference>
<dbReference type="CDD" id="cd00090">
    <property type="entry name" value="HTH_ARSR"/>
    <property type="match status" value="1"/>
</dbReference>
<comment type="similarity">
    <text evidence="1">Belongs to the SorC transcriptional regulatory family.</text>
</comment>
<evidence type="ECO:0000256" key="3">
    <source>
        <dbReference type="ARBA" id="ARBA00023125"/>
    </source>
</evidence>
<keyword evidence="2" id="KW-0805">Transcription regulation</keyword>
<keyword evidence="7" id="KW-1185">Reference proteome</keyword>
<dbReference type="InterPro" id="IPR051054">
    <property type="entry name" value="SorC_transcr_regulators"/>
</dbReference>
<dbReference type="GO" id="GO:0030246">
    <property type="term" value="F:carbohydrate binding"/>
    <property type="evidence" value="ECO:0007669"/>
    <property type="project" value="InterPro"/>
</dbReference>
<evidence type="ECO:0000256" key="2">
    <source>
        <dbReference type="ARBA" id="ARBA00023015"/>
    </source>
</evidence>
<dbReference type="eggNOG" id="COG2390">
    <property type="taxonomic scope" value="Bacteria"/>
</dbReference>
<dbReference type="Proteomes" id="UP000028091">
    <property type="component" value="Unassembled WGS sequence"/>
</dbReference>
<dbReference type="RefSeq" id="WP_034317960.1">
    <property type="nucleotide sequence ID" value="NZ_JBCMYH010000011.1"/>
</dbReference>
<accession>A0A081LFB7</accession>
<evidence type="ECO:0000256" key="1">
    <source>
        <dbReference type="ARBA" id="ARBA00010466"/>
    </source>
</evidence>